<feature type="domain" description="DUF1648" evidence="2">
    <location>
        <begin position="10"/>
        <end position="50"/>
    </location>
</feature>
<proteinExistence type="predicted"/>
<feature type="transmembrane region" description="Helical" evidence="1">
    <location>
        <begin position="85"/>
        <end position="107"/>
    </location>
</feature>
<accession>A0A4R1MLA7</accession>
<dbReference type="PANTHER" id="PTHR37810:SF5">
    <property type="entry name" value="IMMUNITY PROTEIN SDPI"/>
    <property type="match status" value="1"/>
</dbReference>
<keyword evidence="4" id="KW-1185">Reference proteome</keyword>
<comment type="caution">
    <text evidence="3">The sequence shown here is derived from an EMBL/GenBank/DDBJ whole genome shotgun (WGS) entry which is preliminary data.</text>
</comment>
<organism evidence="3 4">
    <name type="scientific">Natranaerovirga hydrolytica</name>
    <dbReference type="NCBI Taxonomy" id="680378"/>
    <lineage>
        <taxon>Bacteria</taxon>
        <taxon>Bacillati</taxon>
        <taxon>Bacillota</taxon>
        <taxon>Clostridia</taxon>
        <taxon>Lachnospirales</taxon>
        <taxon>Natranaerovirgaceae</taxon>
        <taxon>Natranaerovirga</taxon>
    </lineage>
</organism>
<reference evidence="3 4" key="1">
    <citation type="submission" date="2019-03" db="EMBL/GenBank/DDBJ databases">
        <title>Genomic Encyclopedia of Type Strains, Phase IV (KMG-IV): sequencing the most valuable type-strain genomes for metagenomic binning, comparative biology and taxonomic classification.</title>
        <authorList>
            <person name="Goeker M."/>
        </authorList>
    </citation>
    <scope>NUCLEOTIDE SEQUENCE [LARGE SCALE GENOMIC DNA]</scope>
    <source>
        <strain evidence="3 4">DSM 24176</strain>
    </source>
</reference>
<dbReference type="PANTHER" id="PTHR37810">
    <property type="entry name" value="IMMUNITY PROTEIN SDPI"/>
    <property type="match status" value="1"/>
</dbReference>
<feature type="transmembrane region" description="Helical" evidence="1">
    <location>
        <begin position="159"/>
        <end position="177"/>
    </location>
</feature>
<feature type="transmembrane region" description="Helical" evidence="1">
    <location>
        <begin position="183"/>
        <end position="203"/>
    </location>
</feature>
<dbReference type="Proteomes" id="UP000294545">
    <property type="component" value="Unassembled WGS sequence"/>
</dbReference>
<sequence length="210" mass="24654">MMKNKFILVLSIVSLIGTVIAYFYLPEQIIMHWDVHGEATRYDPKWMVLITGILPVIVYLGFEIIPKIDPKKENFKKHKNAYDIIRAATILLLIVIQWFMIAVAFGINISINTFVPLIVGIVFIVIGNYMPQFRHNYFVGIRTPWTLANEHVWKKTHQLGGYLFIVMGILFLIQIFIRHLLVYYFTFALIFIIVLYLTVYSYVEFKKTKK</sequence>
<evidence type="ECO:0000313" key="3">
    <source>
        <dbReference type="EMBL" id="TCK90613.1"/>
    </source>
</evidence>
<dbReference type="InterPro" id="IPR025962">
    <property type="entry name" value="SdpI/YhfL"/>
</dbReference>
<dbReference type="GO" id="GO:0009636">
    <property type="term" value="P:response to toxic substance"/>
    <property type="evidence" value="ECO:0007669"/>
    <property type="project" value="TreeGrafter"/>
</dbReference>
<protein>
    <submittedName>
        <fullName evidence="3">Putative membrane protein</fullName>
    </submittedName>
</protein>
<dbReference type="Pfam" id="PF13630">
    <property type="entry name" value="SdpI"/>
    <property type="match status" value="1"/>
</dbReference>
<keyword evidence="1" id="KW-0812">Transmembrane</keyword>
<dbReference type="RefSeq" id="WP_165868608.1">
    <property type="nucleotide sequence ID" value="NZ_SMGQ01000015.1"/>
</dbReference>
<evidence type="ECO:0000313" key="4">
    <source>
        <dbReference type="Proteomes" id="UP000294545"/>
    </source>
</evidence>
<gene>
    <name evidence="3" type="ORF">EDC19_2382</name>
</gene>
<dbReference type="PIRSF" id="PIRSF038959">
    <property type="entry name" value="SdpI"/>
    <property type="match status" value="1"/>
</dbReference>
<evidence type="ECO:0000259" key="2">
    <source>
        <dbReference type="Pfam" id="PF07853"/>
    </source>
</evidence>
<keyword evidence="1" id="KW-0472">Membrane</keyword>
<feature type="transmembrane region" description="Helical" evidence="1">
    <location>
        <begin position="113"/>
        <end position="130"/>
    </location>
</feature>
<evidence type="ECO:0000256" key="1">
    <source>
        <dbReference type="SAM" id="Phobius"/>
    </source>
</evidence>
<dbReference type="InterPro" id="IPR012867">
    <property type="entry name" value="DUF1648"/>
</dbReference>
<keyword evidence="1" id="KW-1133">Transmembrane helix</keyword>
<name>A0A4R1MLA7_9FIRM</name>
<dbReference type="AlphaFoldDB" id="A0A4R1MLA7"/>
<dbReference type="EMBL" id="SMGQ01000015">
    <property type="protein sequence ID" value="TCK90613.1"/>
    <property type="molecule type" value="Genomic_DNA"/>
</dbReference>
<dbReference type="Pfam" id="PF07853">
    <property type="entry name" value="DUF1648"/>
    <property type="match status" value="1"/>
</dbReference>
<feature type="transmembrane region" description="Helical" evidence="1">
    <location>
        <begin position="45"/>
        <end position="65"/>
    </location>
</feature>
<dbReference type="InterPro" id="IPR026272">
    <property type="entry name" value="SdpI"/>
</dbReference>